<keyword evidence="7" id="KW-1133">Transmembrane helix</keyword>
<name>A0ABQ5KQE8_9EUKA</name>
<dbReference type="InterPro" id="IPR029044">
    <property type="entry name" value="Nucleotide-diphossugar_trans"/>
</dbReference>
<dbReference type="EMBL" id="BQXS01003578">
    <property type="protein sequence ID" value="GKT34714.1"/>
    <property type="molecule type" value="Genomic_DNA"/>
</dbReference>
<dbReference type="PANTHER" id="PTHR48090">
    <property type="entry name" value="UNDECAPRENYL-PHOSPHATE 4-DEOXY-4-FORMAMIDO-L-ARABINOSE TRANSFERASE-RELATED"/>
    <property type="match status" value="1"/>
</dbReference>
<sequence>MILVDDFSPDDSWKAILELAETNPRVRGIRLSKNYGQQNATYAGLHYASGEVIVTLDDDLQHEPEHIPSLIDALQNEETDLVYGVFSTRQDGEHRALGSKLTAYFFKKRFKVLAGQRVSSFRAFRASVKNAVIGKESGFVYIS</sequence>
<protein>
    <submittedName>
        <fullName evidence="10">Glycosyltransferase</fullName>
    </submittedName>
</protein>
<feature type="domain" description="Glycosyltransferase 2-like" evidence="9">
    <location>
        <begin position="1"/>
        <end position="111"/>
    </location>
</feature>
<evidence type="ECO:0000256" key="2">
    <source>
        <dbReference type="ARBA" id="ARBA00022475"/>
    </source>
</evidence>
<proteinExistence type="predicted"/>
<evidence type="ECO:0000313" key="10">
    <source>
        <dbReference type="EMBL" id="GKT34714.1"/>
    </source>
</evidence>
<dbReference type="PANTHER" id="PTHR48090:SF3">
    <property type="entry name" value="UNDECAPRENYL-PHOSPHATE 4-DEOXY-4-FORMAMIDO-L-ARABINOSE TRANSFERASE"/>
    <property type="match status" value="1"/>
</dbReference>
<organism evidence="10 11">
    <name type="scientific">Aduncisulcus paluster</name>
    <dbReference type="NCBI Taxonomy" id="2918883"/>
    <lineage>
        <taxon>Eukaryota</taxon>
        <taxon>Metamonada</taxon>
        <taxon>Carpediemonas-like organisms</taxon>
        <taxon>Aduncisulcus</taxon>
    </lineage>
</organism>
<keyword evidence="8" id="KW-0472">Membrane</keyword>
<evidence type="ECO:0000259" key="9">
    <source>
        <dbReference type="Pfam" id="PF00535"/>
    </source>
</evidence>
<dbReference type="Pfam" id="PF00535">
    <property type="entry name" value="Glycos_transf_2"/>
    <property type="match status" value="1"/>
</dbReference>
<keyword evidence="6" id="KW-0448">Lipopolysaccharide biosynthesis</keyword>
<evidence type="ECO:0000256" key="5">
    <source>
        <dbReference type="ARBA" id="ARBA00022692"/>
    </source>
</evidence>
<evidence type="ECO:0000256" key="4">
    <source>
        <dbReference type="ARBA" id="ARBA00022679"/>
    </source>
</evidence>
<dbReference type="InterPro" id="IPR001173">
    <property type="entry name" value="Glyco_trans_2-like"/>
</dbReference>
<dbReference type="InterPro" id="IPR050256">
    <property type="entry name" value="Glycosyltransferase_2"/>
</dbReference>
<evidence type="ECO:0000256" key="1">
    <source>
        <dbReference type="ARBA" id="ARBA00003301"/>
    </source>
</evidence>
<keyword evidence="3" id="KW-0328">Glycosyltransferase</keyword>
<keyword evidence="4" id="KW-0808">Transferase</keyword>
<evidence type="ECO:0000313" key="11">
    <source>
        <dbReference type="Proteomes" id="UP001057375"/>
    </source>
</evidence>
<keyword evidence="11" id="KW-1185">Reference proteome</keyword>
<keyword evidence="5" id="KW-0812">Transmembrane</keyword>
<evidence type="ECO:0000256" key="3">
    <source>
        <dbReference type="ARBA" id="ARBA00022676"/>
    </source>
</evidence>
<evidence type="ECO:0000256" key="7">
    <source>
        <dbReference type="ARBA" id="ARBA00022989"/>
    </source>
</evidence>
<evidence type="ECO:0000256" key="8">
    <source>
        <dbReference type="ARBA" id="ARBA00023136"/>
    </source>
</evidence>
<dbReference type="Proteomes" id="UP001057375">
    <property type="component" value="Unassembled WGS sequence"/>
</dbReference>
<dbReference type="SUPFAM" id="SSF53448">
    <property type="entry name" value="Nucleotide-diphospho-sugar transferases"/>
    <property type="match status" value="1"/>
</dbReference>
<comment type="caution">
    <text evidence="10">The sequence shown here is derived from an EMBL/GenBank/DDBJ whole genome shotgun (WGS) entry which is preliminary data.</text>
</comment>
<gene>
    <name evidence="10" type="ORF">ADUPG1_002860</name>
</gene>
<feature type="non-terminal residue" evidence="10">
    <location>
        <position position="143"/>
    </location>
</feature>
<evidence type="ECO:0000256" key="6">
    <source>
        <dbReference type="ARBA" id="ARBA00022985"/>
    </source>
</evidence>
<dbReference type="Gene3D" id="3.90.550.10">
    <property type="entry name" value="Spore Coat Polysaccharide Biosynthesis Protein SpsA, Chain A"/>
    <property type="match status" value="1"/>
</dbReference>
<reference evidence="10" key="1">
    <citation type="submission" date="2022-03" db="EMBL/GenBank/DDBJ databases">
        <title>Draft genome sequence of Aduncisulcus paluster, a free-living microaerophilic Fornicata.</title>
        <authorList>
            <person name="Yuyama I."/>
            <person name="Kume K."/>
            <person name="Tamura T."/>
            <person name="Inagaki Y."/>
            <person name="Hashimoto T."/>
        </authorList>
    </citation>
    <scope>NUCLEOTIDE SEQUENCE</scope>
    <source>
        <strain evidence="10">NY0171</strain>
    </source>
</reference>
<accession>A0ABQ5KQE8</accession>
<comment type="function">
    <text evidence="1">Dolichyl-phosphate beta-glucosyltransferase involved in the glycosylation of glycoproteins through the synthesis of dolichyl beta-D-glucosyl phosphate which serves as a sugar donor for transfer of three glucose residues to the Man-9-GlcNAc-2-PP-dolichol precursor to N-glycans.</text>
</comment>
<keyword evidence="2" id="KW-1003">Cell membrane</keyword>